<dbReference type="PANTHER" id="PTHR30146:SF109">
    <property type="entry name" value="HTH-TYPE TRANSCRIPTIONAL REGULATOR GALS"/>
    <property type="match status" value="1"/>
</dbReference>
<dbReference type="SMART" id="SM00345">
    <property type="entry name" value="HTH_GNTR"/>
    <property type="match status" value="1"/>
</dbReference>
<dbReference type="PANTHER" id="PTHR30146">
    <property type="entry name" value="LACI-RELATED TRANSCRIPTIONAL REPRESSOR"/>
    <property type="match status" value="1"/>
</dbReference>
<keyword evidence="2" id="KW-0238">DNA-binding</keyword>
<proteinExistence type="predicted"/>
<sequence length="361" mass="40376">MDKKQTASPKYQLVKDYVLSQIENNEISQDDRIPSESEFAKMLDVSSITVRKALTDLVNEGVIYRVRGKGSFVANQSAAAVKATSNLVAFIISGLELHDSSYLRIMKGVQSFLGKNDCKLMIEFVENNFEQERELVLQLIQSDIRGLLVYSSDPDAARGYLDDIRRRSIPFVMLDRFPAGYPVSSVACNNHDGAYEAVEYLIGQGHRRIGFAAYDFHLSSESDRYQGYRSAMSNASAGIDDEWLYLGRDLDYEKLAGQIRGGEITALFCANDKRALEALDKLTAEGVRIPEQLSLMGFDDFESAKFAKVSLSTVKQHFDMLGYEAAKLLFEIRDSSSHGYKKILLPTDLVIRETVAPPPES</sequence>
<dbReference type="Proteomes" id="UP000547209">
    <property type="component" value="Unassembled WGS sequence"/>
</dbReference>
<evidence type="ECO:0000259" key="4">
    <source>
        <dbReference type="PROSITE" id="PS50949"/>
    </source>
</evidence>
<dbReference type="Pfam" id="PF13377">
    <property type="entry name" value="Peripla_BP_3"/>
    <property type="match status" value="1"/>
</dbReference>
<dbReference type="InterPro" id="IPR046335">
    <property type="entry name" value="LacI/GalR-like_sensor"/>
</dbReference>
<protein>
    <submittedName>
        <fullName evidence="5">GntR family transcriptional regulator</fullName>
    </submittedName>
</protein>
<dbReference type="InterPro" id="IPR000524">
    <property type="entry name" value="Tscrpt_reg_HTH_GntR"/>
</dbReference>
<reference evidence="5 6" key="1">
    <citation type="submission" date="2020-08" db="EMBL/GenBank/DDBJ databases">
        <title>Cohnella phylogeny.</title>
        <authorList>
            <person name="Dunlap C."/>
        </authorList>
    </citation>
    <scope>NUCLEOTIDE SEQUENCE [LARGE SCALE GENOMIC DNA]</scope>
    <source>
        <strain evidence="5 6">DSM 28246</strain>
    </source>
</reference>
<evidence type="ECO:0000313" key="6">
    <source>
        <dbReference type="Proteomes" id="UP000547209"/>
    </source>
</evidence>
<dbReference type="Gene3D" id="3.40.50.2300">
    <property type="match status" value="2"/>
</dbReference>
<dbReference type="PROSITE" id="PS50949">
    <property type="entry name" value="HTH_GNTR"/>
    <property type="match status" value="1"/>
</dbReference>
<keyword evidence="6" id="KW-1185">Reference proteome</keyword>
<dbReference type="SUPFAM" id="SSF46785">
    <property type="entry name" value="Winged helix' DNA-binding domain"/>
    <property type="match status" value="1"/>
</dbReference>
<dbReference type="InterPro" id="IPR028082">
    <property type="entry name" value="Peripla_BP_I"/>
</dbReference>
<dbReference type="PRINTS" id="PR00035">
    <property type="entry name" value="HTHGNTR"/>
</dbReference>
<dbReference type="Gene3D" id="1.10.10.10">
    <property type="entry name" value="Winged helix-like DNA-binding domain superfamily/Winged helix DNA-binding domain"/>
    <property type="match status" value="1"/>
</dbReference>
<evidence type="ECO:0000313" key="5">
    <source>
        <dbReference type="EMBL" id="MBB6672960.1"/>
    </source>
</evidence>
<dbReference type="EMBL" id="JACJVP010000032">
    <property type="protein sequence ID" value="MBB6672960.1"/>
    <property type="molecule type" value="Genomic_DNA"/>
</dbReference>
<dbReference type="CDD" id="cd06267">
    <property type="entry name" value="PBP1_LacI_sugar_binding-like"/>
    <property type="match status" value="1"/>
</dbReference>
<dbReference type="AlphaFoldDB" id="A0A7X0RV50"/>
<evidence type="ECO:0000256" key="3">
    <source>
        <dbReference type="ARBA" id="ARBA00023163"/>
    </source>
</evidence>
<evidence type="ECO:0000256" key="2">
    <source>
        <dbReference type="ARBA" id="ARBA00023125"/>
    </source>
</evidence>
<dbReference type="InterPro" id="IPR036388">
    <property type="entry name" value="WH-like_DNA-bd_sf"/>
</dbReference>
<dbReference type="InterPro" id="IPR036390">
    <property type="entry name" value="WH_DNA-bd_sf"/>
</dbReference>
<dbReference type="GO" id="GO:0000976">
    <property type="term" value="F:transcription cis-regulatory region binding"/>
    <property type="evidence" value="ECO:0007669"/>
    <property type="project" value="TreeGrafter"/>
</dbReference>
<organism evidence="5 6">
    <name type="scientific">Cohnella nanjingensis</name>
    <dbReference type="NCBI Taxonomy" id="1387779"/>
    <lineage>
        <taxon>Bacteria</taxon>
        <taxon>Bacillati</taxon>
        <taxon>Bacillota</taxon>
        <taxon>Bacilli</taxon>
        <taxon>Bacillales</taxon>
        <taxon>Paenibacillaceae</taxon>
        <taxon>Cohnella</taxon>
    </lineage>
</organism>
<dbReference type="SUPFAM" id="SSF53822">
    <property type="entry name" value="Periplasmic binding protein-like I"/>
    <property type="match status" value="1"/>
</dbReference>
<evidence type="ECO:0000256" key="1">
    <source>
        <dbReference type="ARBA" id="ARBA00023015"/>
    </source>
</evidence>
<dbReference type="CDD" id="cd07377">
    <property type="entry name" value="WHTH_GntR"/>
    <property type="match status" value="1"/>
</dbReference>
<gene>
    <name evidence="5" type="ORF">H7C19_19965</name>
</gene>
<accession>A0A7X0RV50</accession>
<feature type="domain" description="HTH gntR-type" evidence="4">
    <location>
        <begin position="8"/>
        <end position="76"/>
    </location>
</feature>
<name>A0A7X0RV50_9BACL</name>
<keyword evidence="3" id="KW-0804">Transcription</keyword>
<dbReference type="Pfam" id="PF00392">
    <property type="entry name" value="GntR"/>
    <property type="match status" value="1"/>
</dbReference>
<keyword evidence="1" id="KW-0805">Transcription regulation</keyword>
<comment type="caution">
    <text evidence="5">The sequence shown here is derived from an EMBL/GenBank/DDBJ whole genome shotgun (WGS) entry which is preliminary data.</text>
</comment>
<dbReference type="GO" id="GO:0003700">
    <property type="term" value="F:DNA-binding transcription factor activity"/>
    <property type="evidence" value="ECO:0007669"/>
    <property type="project" value="InterPro"/>
</dbReference>